<feature type="region of interest" description="Disordered" evidence="1">
    <location>
        <begin position="307"/>
        <end position="326"/>
    </location>
</feature>
<name>A0A2G8B6Z1_9MYCO</name>
<dbReference type="EMBL" id="AP024237">
    <property type="protein sequence ID" value="BCO34876.1"/>
    <property type="molecule type" value="Genomic_DNA"/>
</dbReference>
<organism evidence="2 3">
    <name type="scientific">Mycobacterium heckeshornense</name>
    <dbReference type="NCBI Taxonomy" id="110505"/>
    <lineage>
        <taxon>Bacteria</taxon>
        <taxon>Bacillati</taxon>
        <taxon>Actinomycetota</taxon>
        <taxon>Actinomycetes</taxon>
        <taxon>Mycobacteriales</taxon>
        <taxon>Mycobacteriaceae</taxon>
        <taxon>Mycobacterium</taxon>
    </lineage>
</organism>
<protein>
    <submittedName>
        <fullName evidence="2">Uncharacterized protein</fullName>
    </submittedName>
</protein>
<dbReference type="InterPro" id="IPR050627">
    <property type="entry name" value="Nitroreductase/BluB"/>
</dbReference>
<feature type="compositionally biased region" description="Basic and acidic residues" evidence="1">
    <location>
        <begin position="317"/>
        <end position="326"/>
    </location>
</feature>
<proteinExistence type="predicted"/>
<dbReference type="InterPro" id="IPR000415">
    <property type="entry name" value="Nitroreductase-like"/>
</dbReference>
<evidence type="ECO:0000313" key="3">
    <source>
        <dbReference type="Proteomes" id="UP000595446"/>
    </source>
</evidence>
<dbReference type="Gene3D" id="3.40.109.10">
    <property type="entry name" value="NADH Oxidase"/>
    <property type="match status" value="1"/>
</dbReference>
<evidence type="ECO:0000313" key="2">
    <source>
        <dbReference type="EMBL" id="BCO34876.1"/>
    </source>
</evidence>
<dbReference type="Proteomes" id="UP000595446">
    <property type="component" value="Chromosome"/>
</dbReference>
<reference evidence="2 3" key="1">
    <citation type="submission" date="2020-12" db="EMBL/GenBank/DDBJ databases">
        <title>Complete genome sequence of Mycobacterium heckeshornense JCM 15655T, closely related to a pathogenic non-tuberculous mycobacterial species Mycobacterium xenopi.</title>
        <authorList>
            <person name="Yoshida M."/>
            <person name="Fukano H."/>
            <person name="Asakura T."/>
            <person name="Suzuki M."/>
            <person name="Hoshino Y."/>
        </authorList>
    </citation>
    <scope>NUCLEOTIDE SEQUENCE [LARGE SCALE GENOMIC DNA]</scope>
    <source>
        <strain evidence="2 3">JCM 15655</strain>
    </source>
</reference>
<dbReference type="GO" id="GO:0016491">
    <property type="term" value="F:oxidoreductase activity"/>
    <property type="evidence" value="ECO:0007669"/>
    <property type="project" value="InterPro"/>
</dbReference>
<gene>
    <name evidence="2" type="ORF">MHEC_13090</name>
</gene>
<dbReference type="PANTHER" id="PTHR23026">
    <property type="entry name" value="NADPH NITROREDUCTASE"/>
    <property type="match status" value="1"/>
</dbReference>
<accession>A0A2G8B6Z1</accession>
<dbReference type="AlphaFoldDB" id="A0A2G8B6Z1"/>
<dbReference type="NCBIfam" id="NF047509">
    <property type="entry name" value="Rv3131_FMN_oxido"/>
    <property type="match status" value="1"/>
</dbReference>
<dbReference type="OrthoDB" id="8156917at2"/>
<keyword evidence="3" id="KW-1185">Reference proteome</keyword>
<dbReference type="STRING" id="110505.ACT16_20980"/>
<dbReference type="PANTHER" id="PTHR23026:SF123">
    <property type="entry name" value="NAD(P)H NITROREDUCTASE RV3131-RELATED"/>
    <property type="match status" value="1"/>
</dbReference>
<evidence type="ECO:0000256" key="1">
    <source>
        <dbReference type="SAM" id="MobiDB-lite"/>
    </source>
</evidence>
<sequence length="326" mass="36417">MAHGTPGIDIIKNAVLLACRAPSVHNSQPWYWVYDERGLELFLDPGRRLDSADPSGREAIISCGAVLDHLRVAIAVAGWQANVDRFPNPNNRDHLASVQFSPVDFITDIQRQRAEAILQRRTDRLPFGRPTYWMSFEPVLRSYVDGSIAMLDVLADDVRPELARASQLTEALRRDDPSYQAELQWWTSPFDLYQGIPPEALASASERRRVDVARDFPARSLTDRRTDIAVDWSKILVLSTAEDTRADALGCGEALSSVLLECTMAGMATCTLTHLLELHDSRDIVRNLIGQRGQPQVLIRVGIAPPAEELPPATPRRPLDQVLEIR</sequence>
<dbReference type="SUPFAM" id="SSF55469">
    <property type="entry name" value="FMN-dependent nitroreductase-like"/>
    <property type="match status" value="1"/>
</dbReference>